<accession>A0A182SGG8</accession>
<dbReference type="EnsemblMetazoa" id="AMAM006292-RA">
    <property type="protein sequence ID" value="AMAM006292-PA"/>
    <property type="gene ID" value="AMAM006292"/>
</dbReference>
<reference evidence="2" key="2">
    <citation type="submission" date="2020-05" db="UniProtKB">
        <authorList>
            <consortium name="EnsemblMetazoa"/>
        </authorList>
    </citation>
    <scope>IDENTIFICATION</scope>
    <source>
        <strain evidence="2">maculatus3</strain>
    </source>
</reference>
<feature type="compositionally biased region" description="Low complexity" evidence="1">
    <location>
        <begin position="105"/>
        <end position="131"/>
    </location>
</feature>
<sequence length="184" mass="18761">MDGMIARENGTHVLTTETTTPKIPTDTSAQSVLPSPRTPSPHQQQSSDQPNEDDEPSYQNTEVVKAAAAAITPTTNGTAASGAKHAPETMNGNASTSTPKENGQPSAAATAEESTAPPVTTITNATGTNGTLHSHPPPSPTNRQPPPIANGINVPPTISSNARGGKENGILHATAAPTTCNRCC</sequence>
<protein>
    <submittedName>
        <fullName evidence="2">Uncharacterized protein</fullName>
    </submittedName>
</protein>
<reference evidence="3" key="1">
    <citation type="submission" date="2013-09" db="EMBL/GenBank/DDBJ databases">
        <title>The Genome Sequence of Anopheles maculatus species B.</title>
        <authorList>
            <consortium name="The Broad Institute Genomics Platform"/>
            <person name="Neafsey D.E."/>
            <person name="Besansky N."/>
            <person name="Howell P."/>
            <person name="Walton C."/>
            <person name="Young S.K."/>
            <person name="Zeng Q."/>
            <person name="Gargeya S."/>
            <person name="Fitzgerald M."/>
            <person name="Haas B."/>
            <person name="Abouelleil A."/>
            <person name="Allen A.W."/>
            <person name="Alvarado L."/>
            <person name="Arachchi H.M."/>
            <person name="Berlin A.M."/>
            <person name="Chapman S.B."/>
            <person name="Gainer-Dewar J."/>
            <person name="Goldberg J."/>
            <person name="Griggs A."/>
            <person name="Gujja S."/>
            <person name="Hansen M."/>
            <person name="Howarth C."/>
            <person name="Imamovic A."/>
            <person name="Ireland A."/>
            <person name="Larimer J."/>
            <person name="McCowan C."/>
            <person name="Murphy C."/>
            <person name="Pearson M."/>
            <person name="Poon T.W."/>
            <person name="Priest M."/>
            <person name="Roberts A."/>
            <person name="Saif S."/>
            <person name="Shea T."/>
            <person name="Sisk P."/>
            <person name="Sykes S."/>
            <person name="Wortman J."/>
            <person name="Nusbaum C."/>
            <person name="Birren B."/>
        </authorList>
    </citation>
    <scope>NUCLEOTIDE SEQUENCE [LARGE SCALE GENOMIC DNA]</scope>
    <source>
        <strain evidence="3">maculatus3</strain>
    </source>
</reference>
<proteinExistence type="predicted"/>
<dbReference type="AlphaFoldDB" id="A0A182SGG8"/>
<evidence type="ECO:0000313" key="3">
    <source>
        <dbReference type="Proteomes" id="UP000075901"/>
    </source>
</evidence>
<feature type="compositionally biased region" description="Low complexity" evidence="1">
    <location>
        <begin position="40"/>
        <end position="49"/>
    </location>
</feature>
<organism evidence="2 3">
    <name type="scientific">Anopheles maculatus</name>
    <dbReference type="NCBI Taxonomy" id="74869"/>
    <lineage>
        <taxon>Eukaryota</taxon>
        <taxon>Metazoa</taxon>
        <taxon>Ecdysozoa</taxon>
        <taxon>Arthropoda</taxon>
        <taxon>Hexapoda</taxon>
        <taxon>Insecta</taxon>
        <taxon>Pterygota</taxon>
        <taxon>Neoptera</taxon>
        <taxon>Endopterygota</taxon>
        <taxon>Diptera</taxon>
        <taxon>Nematocera</taxon>
        <taxon>Culicoidea</taxon>
        <taxon>Culicidae</taxon>
        <taxon>Anophelinae</taxon>
        <taxon>Anopheles</taxon>
        <taxon>Anopheles maculatus group</taxon>
    </lineage>
</organism>
<evidence type="ECO:0000256" key="1">
    <source>
        <dbReference type="SAM" id="MobiDB-lite"/>
    </source>
</evidence>
<evidence type="ECO:0000313" key="2">
    <source>
        <dbReference type="EnsemblMetazoa" id="AMAM006292-PA"/>
    </source>
</evidence>
<dbReference type="VEuPathDB" id="VectorBase:AMAM006292"/>
<feature type="compositionally biased region" description="Low complexity" evidence="1">
    <location>
        <begin position="15"/>
        <end position="27"/>
    </location>
</feature>
<dbReference type="Proteomes" id="UP000075901">
    <property type="component" value="Unassembled WGS sequence"/>
</dbReference>
<feature type="compositionally biased region" description="Polar residues" evidence="1">
    <location>
        <begin position="90"/>
        <end position="104"/>
    </location>
</feature>
<name>A0A182SGG8_9DIPT</name>
<keyword evidence="3" id="KW-1185">Reference proteome</keyword>
<feature type="region of interest" description="Disordered" evidence="1">
    <location>
        <begin position="1"/>
        <end position="166"/>
    </location>
</feature>
<feature type="compositionally biased region" description="Pro residues" evidence="1">
    <location>
        <begin position="135"/>
        <end position="148"/>
    </location>
</feature>